<sequence length="18" mass="2180">MNSIRLQRWMKHHGSNAI</sequence>
<name>A0A0A8XNP5_ARUDO</name>
<reference evidence="1" key="2">
    <citation type="journal article" date="2015" name="Data Brief">
        <title>Shoot transcriptome of the giant reed, Arundo donax.</title>
        <authorList>
            <person name="Barrero R.A."/>
            <person name="Guerrero F.D."/>
            <person name="Moolhuijzen P."/>
            <person name="Goolsby J.A."/>
            <person name="Tidwell J."/>
            <person name="Bellgard S.E."/>
            <person name="Bellgard M.I."/>
        </authorList>
    </citation>
    <scope>NUCLEOTIDE SEQUENCE</scope>
    <source>
        <tissue evidence="1">Shoot tissue taken approximately 20 cm above the soil surface</tissue>
    </source>
</reference>
<dbReference type="EMBL" id="GBRH01282756">
    <property type="protein sequence ID" value="JAD15139.1"/>
    <property type="molecule type" value="Transcribed_RNA"/>
</dbReference>
<proteinExistence type="predicted"/>
<dbReference type="AlphaFoldDB" id="A0A0A8XNP5"/>
<evidence type="ECO:0000313" key="1">
    <source>
        <dbReference type="EMBL" id="JAD15139.1"/>
    </source>
</evidence>
<reference evidence="1" key="1">
    <citation type="submission" date="2014-09" db="EMBL/GenBank/DDBJ databases">
        <authorList>
            <person name="Magalhaes I.L.F."/>
            <person name="Oliveira U."/>
            <person name="Santos F.R."/>
            <person name="Vidigal T.H.D.A."/>
            <person name="Brescovit A.D."/>
            <person name="Santos A.J."/>
        </authorList>
    </citation>
    <scope>NUCLEOTIDE SEQUENCE</scope>
    <source>
        <tissue evidence="1">Shoot tissue taken approximately 20 cm above the soil surface</tissue>
    </source>
</reference>
<organism evidence="1">
    <name type="scientific">Arundo donax</name>
    <name type="common">Giant reed</name>
    <name type="synonym">Donax arundinaceus</name>
    <dbReference type="NCBI Taxonomy" id="35708"/>
    <lineage>
        <taxon>Eukaryota</taxon>
        <taxon>Viridiplantae</taxon>
        <taxon>Streptophyta</taxon>
        <taxon>Embryophyta</taxon>
        <taxon>Tracheophyta</taxon>
        <taxon>Spermatophyta</taxon>
        <taxon>Magnoliopsida</taxon>
        <taxon>Liliopsida</taxon>
        <taxon>Poales</taxon>
        <taxon>Poaceae</taxon>
        <taxon>PACMAD clade</taxon>
        <taxon>Arundinoideae</taxon>
        <taxon>Arundineae</taxon>
        <taxon>Arundo</taxon>
    </lineage>
</organism>
<protein>
    <submittedName>
        <fullName evidence="1">Uncharacterized protein</fullName>
    </submittedName>
</protein>
<accession>A0A0A8XNP5</accession>